<dbReference type="KEGG" id="slh:YH65_09175"/>
<evidence type="ECO:0000256" key="1">
    <source>
        <dbReference type="SAM" id="Phobius"/>
    </source>
</evidence>
<evidence type="ECO:0000313" key="2">
    <source>
        <dbReference type="EMBL" id="AKF25526.1"/>
    </source>
</evidence>
<feature type="transmembrane region" description="Helical" evidence="1">
    <location>
        <begin position="63"/>
        <end position="81"/>
    </location>
</feature>
<organism evidence="2 3">
    <name type="scientific">Sulfurovum lithotrophicum</name>
    <dbReference type="NCBI Taxonomy" id="206403"/>
    <lineage>
        <taxon>Bacteria</taxon>
        <taxon>Pseudomonadati</taxon>
        <taxon>Campylobacterota</taxon>
        <taxon>Epsilonproteobacteria</taxon>
        <taxon>Campylobacterales</taxon>
        <taxon>Sulfurovaceae</taxon>
        <taxon>Sulfurovum</taxon>
    </lineage>
</organism>
<evidence type="ECO:0000313" key="3">
    <source>
        <dbReference type="Proteomes" id="UP000034444"/>
    </source>
</evidence>
<keyword evidence="3" id="KW-1185">Reference proteome</keyword>
<proteinExistence type="predicted"/>
<dbReference type="EMBL" id="CP011308">
    <property type="protein sequence ID" value="AKF25526.1"/>
    <property type="molecule type" value="Genomic_DNA"/>
</dbReference>
<reference evidence="3" key="2">
    <citation type="journal article" date="2017" name="Stand. Genomic Sci.">
        <title>Complete genome sequence of the sulfur-oxidizing chemolithoautotrophic Sulfurovum lithotrophicum 42BKTT.</title>
        <authorList>
            <person name="Jeon W."/>
            <person name="Priscilla L."/>
            <person name="Park G."/>
            <person name="Lee H."/>
            <person name="Lee N."/>
            <person name="Lee D."/>
            <person name="Kwon H."/>
            <person name="Ahn I."/>
            <person name="Lee C."/>
            <person name="Lee H."/>
            <person name="Ahn J."/>
        </authorList>
    </citation>
    <scope>NUCLEOTIDE SEQUENCE [LARGE SCALE GENOMIC DNA]</scope>
    <source>
        <strain evidence="3">ATCC BAA-797 / 42BKT</strain>
    </source>
</reference>
<gene>
    <name evidence="2" type="ORF">YH65_09175</name>
</gene>
<reference evidence="2 3" key="1">
    <citation type="submission" date="2015-04" db="EMBL/GenBank/DDBJ databases">
        <title>Complete genome sequence of Sulfurovum lithotrophicum ATCC BAA-797T.</title>
        <authorList>
            <person name="Ahn J."/>
            <person name="Park G."/>
            <person name="Jeon W."/>
            <person name="Jang Y."/>
            <person name="Jang M."/>
            <person name="Lee H."/>
            <person name="Lee H."/>
        </authorList>
    </citation>
    <scope>NUCLEOTIDE SEQUENCE [LARGE SCALE GENOMIC DNA]</scope>
    <source>
        <strain evidence="3">ATCC BAA-797 / 42BKT</strain>
    </source>
</reference>
<sequence length="91" mass="10137">MRKRRLKQKAGIYLSVISLLVLIIDRTTGLISAFIGKQVCGDQYLCPVGGVVCDRSCGFNTDMYLAFFLILMLLLGIALIISSKKRILKKI</sequence>
<keyword evidence="1" id="KW-1133">Transmembrane helix</keyword>
<accession>A0A7U4RR84</accession>
<dbReference type="RefSeq" id="WP_046551596.1">
    <property type="nucleotide sequence ID" value="NZ_CP011308.1"/>
</dbReference>
<name>A0A7U4RR84_9BACT</name>
<protein>
    <submittedName>
        <fullName evidence="2">Uncharacterized protein</fullName>
    </submittedName>
</protein>
<dbReference type="AlphaFoldDB" id="A0A7U4RR84"/>
<keyword evidence="1" id="KW-0472">Membrane</keyword>
<feature type="transmembrane region" description="Helical" evidence="1">
    <location>
        <begin position="12"/>
        <end position="35"/>
    </location>
</feature>
<keyword evidence="1" id="KW-0812">Transmembrane</keyword>
<dbReference type="Proteomes" id="UP000034444">
    <property type="component" value="Chromosome"/>
</dbReference>